<dbReference type="PANTHER" id="PTHR46470">
    <property type="entry name" value="N-ACYLNEURAMINATE-9-PHOSPHATASE"/>
    <property type="match status" value="1"/>
</dbReference>
<dbReference type="OrthoDB" id="367448at2"/>
<name>A0A0C2P1B0_9VIBR</name>
<dbReference type="NCBIfam" id="NF008018">
    <property type="entry name" value="PRK10748.1"/>
    <property type="match status" value="1"/>
</dbReference>
<accession>A0A0C2P1B0</accession>
<sequence length="237" mass="26971">MKYYRSRQPIKAMSFDLDDTLYDNRPVIRKMTQQVNQWFHLHHPISATRSSRWWLDLKTSLAEQDPGLNSDLTLWRHRTTEQGLIALGYSLAQAQQAADDLLKVTLAHRSDFVVPDETHRVMALLAKTRPLVAITNGNVDLDRIGLSQYFCLVLKGGRDGNAKPHADMFVKAHQHLALEPHHILHVGDHLHTDVAGAKRNGFQACWYNDQGILLTHARDARVLPDIEIDRLAALLEL</sequence>
<dbReference type="InterPro" id="IPR051400">
    <property type="entry name" value="HAD-like_hydrolase"/>
</dbReference>
<reference evidence="4 5" key="1">
    <citation type="submission" date="2014-11" db="EMBL/GenBank/DDBJ databases">
        <title>Draft Genome Sequence of Vibrio piscirenalis strains CECT 8603T and CECT 8604, two marine Gammaproteobacterium isolated from cultured gilthead sea bream (Sparus aurata).</title>
        <authorList>
            <person name="Arahal D.R."/>
            <person name="Rodrigo-Torres L."/>
            <person name="Lucena T."/>
            <person name="Pujalte M.J."/>
        </authorList>
    </citation>
    <scope>NUCLEOTIDE SEQUENCE [LARGE SCALE GENOMIC DNA]</scope>
    <source>
        <strain evidence="4 5">DCR 1-4-2</strain>
    </source>
</reference>
<dbReference type="Pfam" id="PF00702">
    <property type="entry name" value="Hydrolase"/>
    <property type="match status" value="1"/>
</dbReference>
<dbReference type="InterPro" id="IPR006439">
    <property type="entry name" value="HAD-SF_hydro_IA"/>
</dbReference>
<organism evidence="4 5">
    <name type="scientific">Vibrio renipiscarius</name>
    <dbReference type="NCBI Taxonomy" id="1461322"/>
    <lineage>
        <taxon>Bacteria</taxon>
        <taxon>Pseudomonadati</taxon>
        <taxon>Pseudomonadota</taxon>
        <taxon>Gammaproteobacteria</taxon>
        <taxon>Vibrionales</taxon>
        <taxon>Vibrionaceae</taxon>
        <taxon>Vibrio</taxon>
    </lineage>
</organism>
<keyword evidence="2" id="KW-0378">Hydrolase</keyword>
<comment type="caution">
    <text evidence="4">The sequence shown here is derived from an EMBL/GenBank/DDBJ whole genome shotgun (WGS) entry which is preliminary data.</text>
</comment>
<gene>
    <name evidence="4" type="ORF">OJ16_07230</name>
</gene>
<dbReference type="STRING" id="1461322.OJ16_07230"/>
<evidence type="ECO:0000313" key="5">
    <source>
        <dbReference type="Proteomes" id="UP000031672"/>
    </source>
</evidence>
<dbReference type="PANTHER" id="PTHR46470:SF4">
    <property type="entry name" value="5-AMINO-6-(5-PHOSPHO-D-RIBITYLAMINO)URACIL PHOSPHATASE YIGB"/>
    <property type="match status" value="1"/>
</dbReference>
<dbReference type="InterPro" id="IPR023214">
    <property type="entry name" value="HAD_sf"/>
</dbReference>
<dbReference type="Gene3D" id="1.20.120.1600">
    <property type="match status" value="1"/>
</dbReference>
<dbReference type="Proteomes" id="UP000031672">
    <property type="component" value="Unassembled WGS sequence"/>
</dbReference>
<evidence type="ECO:0000313" key="4">
    <source>
        <dbReference type="EMBL" id="KII80257.1"/>
    </source>
</evidence>
<protein>
    <submittedName>
        <fullName evidence="4">2-haloalkanoic acid dehalogenase</fullName>
    </submittedName>
</protein>
<comment type="cofactor">
    <cofactor evidence="1">
        <name>Mg(2+)</name>
        <dbReference type="ChEBI" id="CHEBI:18420"/>
    </cofactor>
</comment>
<dbReference type="SFLD" id="SFLDG01129">
    <property type="entry name" value="C1.5:_HAD__Beta-PGM__Phosphata"/>
    <property type="match status" value="1"/>
</dbReference>
<proteinExistence type="predicted"/>
<dbReference type="InterPro" id="IPR036412">
    <property type="entry name" value="HAD-like_sf"/>
</dbReference>
<dbReference type="RefSeq" id="WP_040988951.1">
    <property type="nucleotide sequence ID" value="NZ_JTKH01000007.1"/>
</dbReference>
<keyword evidence="3" id="KW-0460">Magnesium</keyword>
<dbReference type="NCBIfam" id="TIGR01549">
    <property type="entry name" value="HAD-SF-IA-v1"/>
    <property type="match status" value="1"/>
</dbReference>
<evidence type="ECO:0000256" key="1">
    <source>
        <dbReference type="ARBA" id="ARBA00001946"/>
    </source>
</evidence>
<dbReference type="GO" id="GO:0009231">
    <property type="term" value="P:riboflavin biosynthetic process"/>
    <property type="evidence" value="ECO:0007669"/>
    <property type="project" value="TreeGrafter"/>
</dbReference>
<dbReference type="Gene3D" id="3.40.50.1000">
    <property type="entry name" value="HAD superfamily/HAD-like"/>
    <property type="match status" value="1"/>
</dbReference>
<evidence type="ECO:0000256" key="3">
    <source>
        <dbReference type="ARBA" id="ARBA00022842"/>
    </source>
</evidence>
<dbReference type="SFLD" id="SFLDS00003">
    <property type="entry name" value="Haloacid_Dehalogenase"/>
    <property type="match status" value="1"/>
</dbReference>
<accession>A0A0C2P299</accession>
<dbReference type="EMBL" id="JTKH01000007">
    <property type="protein sequence ID" value="KII80257.1"/>
    <property type="molecule type" value="Genomic_DNA"/>
</dbReference>
<evidence type="ECO:0000256" key="2">
    <source>
        <dbReference type="ARBA" id="ARBA00022801"/>
    </source>
</evidence>
<keyword evidence="5" id="KW-1185">Reference proteome</keyword>
<dbReference type="GO" id="GO:0016787">
    <property type="term" value="F:hydrolase activity"/>
    <property type="evidence" value="ECO:0007669"/>
    <property type="project" value="UniProtKB-KW"/>
</dbReference>
<dbReference type="AlphaFoldDB" id="A0A0C2P1B0"/>
<dbReference type="SUPFAM" id="SSF56784">
    <property type="entry name" value="HAD-like"/>
    <property type="match status" value="1"/>
</dbReference>